<gene>
    <name evidence="1" type="ORF">GCM10010307_34560</name>
</gene>
<accession>A0ABP6D6M1</accession>
<evidence type="ECO:0008006" key="3">
    <source>
        <dbReference type="Google" id="ProtNLM"/>
    </source>
</evidence>
<keyword evidence="2" id="KW-1185">Reference proteome</keyword>
<dbReference type="Proteomes" id="UP001500151">
    <property type="component" value="Unassembled WGS sequence"/>
</dbReference>
<sequence>MRVMLKATLDTEKSSEAIRQGKLPELIKGTMDRIKPEAAYFMPDEGQRSCVFVFDMQDSSDLPPLAEPFFMELGAKVEVLPVMNLDDLQSGLSALGKQ</sequence>
<comment type="caution">
    <text evidence="1">The sequence shown here is derived from an EMBL/GenBank/DDBJ whole genome shotgun (WGS) entry which is preliminary data.</text>
</comment>
<dbReference type="RefSeq" id="WP_344391023.1">
    <property type="nucleotide sequence ID" value="NZ_BAAASJ010000033.1"/>
</dbReference>
<dbReference type="Pfam" id="PF11746">
    <property type="entry name" value="DUF3303"/>
    <property type="match status" value="1"/>
</dbReference>
<organism evidence="1 2">
    <name type="scientific">Streptomyces vastus</name>
    <dbReference type="NCBI Taxonomy" id="285451"/>
    <lineage>
        <taxon>Bacteria</taxon>
        <taxon>Bacillati</taxon>
        <taxon>Actinomycetota</taxon>
        <taxon>Actinomycetes</taxon>
        <taxon>Kitasatosporales</taxon>
        <taxon>Streptomycetaceae</taxon>
        <taxon>Streptomyces</taxon>
    </lineage>
</organism>
<evidence type="ECO:0000313" key="1">
    <source>
        <dbReference type="EMBL" id="GAA2637207.1"/>
    </source>
</evidence>
<proteinExistence type="predicted"/>
<name>A0ABP6D6M1_9ACTN</name>
<reference evidence="2" key="1">
    <citation type="journal article" date="2019" name="Int. J. Syst. Evol. Microbiol.">
        <title>The Global Catalogue of Microorganisms (GCM) 10K type strain sequencing project: providing services to taxonomists for standard genome sequencing and annotation.</title>
        <authorList>
            <consortium name="The Broad Institute Genomics Platform"/>
            <consortium name="The Broad Institute Genome Sequencing Center for Infectious Disease"/>
            <person name="Wu L."/>
            <person name="Ma J."/>
        </authorList>
    </citation>
    <scope>NUCLEOTIDE SEQUENCE [LARGE SCALE GENOMIC DNA]</scope>
    <source>
        <strain evidence="2">JCM 4524</strain>
    </source>
</reference>
<protein>
    <recommendedName>
        <fullName evidence="3">DUF3303 domain-containing protein</fullName>
    </recommendedName>
</protein>
<dbReference type="InterPro" id="IPR021734">
    <property type="entry name" value="DUF3303"/>
</dbReference>
<dbReference type="EMBL" id="BAAASJ010000033">
    <property type="protein sequence ID" value="GAA2637207.1"/>
    <property type="molecule type" value="Genomic_DNA"/>
</dbReference>
<evidence type="ECO:0000313" key="2">
    <source>
        <dbReference type="Proteomes" id="UP001500151"/>
    </source>
</evidence>